<evidence type="ECO:0000313" key="5">
    <source>
        <dbReference type="Proteomes" id="UP000594042"/>
    </source>
</evidence>
<dbReference type="Gene3D" id="3.60.21.10">
    <property type="match status" value="1"/>
</dbReference>
<feature type="chain" id="PRO_5028871372" description="Ser/Thr phosphatase" evidence="1">
    <location>
        <begin position="19"/>
        <end position="501"/>
    </location>
</feature>
<keyword evidence="1" id="KW-0732">Signal</keyword>
<dbReference type="InterPro" id="IPR004843">
    <property type="entry name" value="Calcineurin-like_PHP"/>
</dbReference>
<dbReference type="InterPro" id="IPR013783">
    <property type="entry name" value="Ig-like_fold"/>
</dbReference>
<dbReference type="PANTHER" id="PTHR43143:SF1">
    <property type="entry name" value="SERINE_THREONINE-PROTEIN PHOSPHATASE CPPED1"/>
    <property type="match status" value="1"/>
</dbReference>
<gene>
    <name evidence="4" type="ORF">Cop2CBH44_09110</name>
</gene>
<sequence length="501" mass="56623">MKEWIICLLFFLPGMSVAQSIVTGRVYWDKNQNGKYDKGEPVLRGIPVSNGDTIVMTNRNGEYSLTVFSGESVFPILPSEYTLTTTNEQIENSHYVYFPAGDVPARNRVDFALSRIVVAPSFRVAAVGDMQVGKYSEENYAGATILSELAERRDIDFSIHLGDIVNEPFPYLKNMYGMMRVIPTPSWTVLGNHDRDLTHEPEKQESVFNTYFGAATYSFNRGGIHFIVINNIFPDGQRGYNGGYNDKQIRFLKNDLKLVPRQNRIVICQHIPMMYTLQKEQILGLLAGRGDVLVLSGHTHQIARHFMVGDHVRIHELGVGATCGSWWVGERDWMGIPAAIMQCGSPRGYFTLDFDRVGYDIKFKGVGLDSNRQMDIWVNGLDSIDGKIPGLDTLKTNTIIVNVYGGCDSTEVRIQLDNGTWNTMQHVSMIAPNVSRMLYWNKTAGYPTKYSRRAVLRRQKSPHIWKIEYPDVLTPGTHFVKIKAYDKYGLDVTGSLSFVKE</sequence>
<dbReference type="PANTHER" id="PTHR43143">
    <property type="entry name" value="METALLOPHOSPHOESTERASE, CALCINEURIN SUPERFAMILY"/>
    <property type="match status" value="1"/>
</dbReference>
<name>A0A7G1HWJ9_9BACT</name>
<evidence type="ECO:0000259" key="3">
    <source>
        <dbReference type="Pfam" id="PF16370"/>
    </source>
</evidence>
<feature type="signal peptide" evidence="1">
    <location>
        <begin position="1"/>
        <end position="18"/>
    </location>
</feature>
<dbReference type="Proteomes" id="UP000594042">
    <property type="component" value="Chromosome"/>
</dbReference>
<dbReference type="InterPro" id="IPR032288">
    <property type="entry name" value="Metallophos_C"/>
</dbReference>
<dbReference type="SUPFAM" id="SSF56300">
    <property type="entry name" value="Metallo-dependent phosphatases"/>
    <property type="match status" value="1"/>
</dbReference>
<feature type="domain" description="Calcineurin-like phosphoesterase C-terminal" evidence="3">
    <location>
        <begin position="316"/>
        <end position="489"/>
    </location>
</feature>
<dbReference type="AlphaFoldDB" id="A0A7G1HWJ9"/>
<dbReference type="Gene3D" id="2.60.40.10">
    <property type="entry name" value="Immunoglobulins"/>
    <property type="match status" value="1"/>
</dbReference>
<dbReference type="InterPro" id="IPR029052">
    <property type="entry name" value="Metallo-depent_PP-like"/>
</dbReference>
<evidence type="ECO:0000313" key="4">
    <source>
        <dbReference type="EMBL" id="BCI62558.1"/>
    </source>
</evidence>
<dbReference type="GO" id="GO:0016787">
    <property type="term" value="F:hydrolase activity"/>
    <property type="evidence" value="ECO:0007669"/>
    <property type="project" value="InterPro"/>
</dbReference>
<dbReference type="RefSeq" id="WP_021929475.1">
    <property type="nucleotide sequence ID" value="NZ_AP023322.1"/>
</dbReference>
<organism evidence="4 5">
    <name type="scientific">Coprobacter secundus subsp. similis</name>
    <dbReference type="NCBI Taxonomy" id="2751153"/>
    <lineage>
        <taxon>Bacteria</taxon>
        <taxon>Pseudomonadati</taxon>
        <taxon>Bacteroidota</taxon>
        <taxon>Bacteroidia</taxon>
        <taxon>Bacteroidales</taxon>
        <taxon>Barnesiellaceae</taxon>
        <taxon>Coprobacter</taxon>
    </lineage>
</organism>
<evidence type="ECO:0008006" key="6">
    <source>
        <dbReference type="Google" id="ProtNLM"/>
    </source>
</evidence>
<dbReference type="Pfam" id="PF16370">
    <property type="entry name" value="MetallophosC"/>
    <property type="match status" value="1"/>
</dbReference>
<dbReference type="Pfam" id="PF00149">
    <property type="entry name" value="Metallophos"/>
    <property type="match status" value="1"/>
</dbReference>
<evidence type="ECO:0000259" key="2">
    <source>
        <dbReference type="Pfam" id="PF00149"/>
    </source>
</evidence>
<feature type="domain" description="Calcineurin-like phosphoesterase" evidence="2">
    <location>
        <begin position="122"/>
        <end position="301"/>
    </location>
</feature>
<accession>A0A7G1HWJ9</accession>
<dbReference type="EMBL" id="AP023322">
    <property type="protein sequence ID" value="BCI62558.1"/>
    <property type="molecule type" value="Genomic_DNA"/>
</dbReference>
<reference evidence="5" key="1">
    <citation type="submission" date="2020-07" db="EMBL/GenBank/DDBJ databases">
        <title>Complete genome sequencing of Coprobacter sp. strain 2CBH44.</title>
        <authorList>
            <person name="Sakamoto M."/>
            <person name="Murakami T."/>
            <person name="Mori H."/>
        </authorList>
    </citation>
    <scope>NUCLEOTIDE SEQUENCE [LARGE SCALE GENOMIC DNA]</scope>
    <source>
        <strain evidence="5">2CBH44</strain>
    </source>
</reference>
<dbReference type="KEGG" id="copr:Cop2CBH44_09110"/>
<dbReference type="InterPro" id="IPR051918">
    <property type="entry name" value="STPP_CPPED1"/>
</dbReference>
<protein>
    <recommendedName>
        <fullName evidence="6">Ser/Thr phosphatase</fullName>
    </recommendedName>
</protein>
<keyword evidence="5" id="KW-1185">Reference proteome</keyword>
<evidence type="ECO:0000256" key="1">
    <source>
        <dbReference type="SAM" id="SignalP"/>
    </source>
</evidence>
<dbReference type="SUPFAM" id="SSF117074">
    <property type="entry name" value="Hypothetical protein PA1324"/>
    <property type="match status" value="1"/>
</dbReference>
<proteinExistence type="predicted"/>